<dbReference type="AlphaFoldDB" id="A0A1E3NRZ4"/>
<keyword evidence="7" id="KW-1185">Reference proteome</keyword>
<protein>
    <recommendedName>
        <fullName evidence="8">Obg family GTPase CgtA</fullName>
    </recommendedName>
</protein>
<dbReference type="Proteomes" id="UP000094455">
    <property type="component" value="Unassembled WGS sequence"/>
</dbReference>
<name>A0A1E3NRZ4_9ASCO</name>
<dbReference type="SUPFAM" id="SSF52540">
    <property type="entry name" value="P-loop containing nucleoside triphosphate hydrolases"/>
    <property type="match status" value="1"/>
</dbReference>
<dbReference type="GO" id="GO:1902775">
    <property type="term" value="P:mitochondrial large ribosomal subunit assembly"/>
    <property type="evidence" value="ECO:0007669"/>
    <property type="project" value="EnsemblFungi"/>
</dbReference>
<dbReference type="GO" id="GO:0005743">
    <property type="term" value="C:mitochondrial inner membrane"/>
    <property type="evidence" value="ECO:0007669"/>
    <property type="project" value="EnsemblFungi"/>
</dbReference>
<dbReference type="SUPFAM" id="SSF82051">
    <property type="entry name" value="Obg GTP-binding protein N-terminal domain"/>
    <property type="match status" value="1"/>
</dbReference>
<dbReference type="PROSITE" id="PS51710">
    <property type="entry name" value="G_OBG"/>
    <property type="match status" value="1"/>
</dbReference>
<dbReference type="GeneID" id="30176883"/>
<dbReference type="InterPro" id="IPR006169">
    <property type="entry name" value="GTP1_OBG_dom"/>
</dbReference>
<accession>A0A1E3NRZ4</accession>
<dbReference type="GO" id="GO:0043022">
    <property type="term" value="F:ribosome binding"/>
    <property type="evidence" value="ECO:0007669"/>
    <property type="project" value="EnsemblFungi"/>
</dbReference>
<dbReference type="InterPro" id="IPR045086">
    <property type="entry name" value="OBG_GTPase"/>
</dbReference>
<evidence type="ECO:0000313" key="6">
    <source>
        <dbReference type="EMBL" id="ODQ48468.1"/>
    </source>
</evidence>
<dbReference type="InterPro" id="IPR006073">
    <property type="entry name" value="GTP-bd"/>
</dbReference>
<feature type="domain" description="Obg" evidence="5">
    <location>
        <begin position="144"/>
        <end position="388"/>
    </location>
</feature>
<dbReference type="GO" id="GO:0005525">
    <property type="term" value="F:GTP binding"/>
    <property type="evidence" value="ECO:0007669"/>
    <property type="project" value="UniProtKB-KW"/>
</dbReference>
<dbReference type="Gene3D" id="3.40.50.300">
    <property type="entry name" value="P-loop containing nucleotide triphosphate hydrolases"/>
    <property type="match status" value="1"/>
</dbReference>
<dbReference type="PROSITE" id="PS51883">
    <property type="entry name" value="OBG"/>
    <property type="match status" value="1"/>
</dbReference>
<keyword evidence="1" id="KW-0547">Nucleotide-binding</keyword>
<dbReference type="GO" id="GO:0003924">
    <property type="term" value="F:GTPase activity"/>
    <property type="evidence" value="ECO:0007669"/>
    <property type="project" value="InterPro"/>
</dbReference>
<evidence type="ECO:0000259" key="5">
    <source>
        <dbReference type="PROSITE" id="PS51883"/>
    </source>
</evidence>
<gene>
    <name evidence="6" type="ORF">PICMEDRAFT_14038</name>
</gene>
<evidence type="ECO:0000256" key="2">
    <source>
        <dbReference type="ARBA" id="ARBA00023134"/>
    </source>
</evidence>
<evidence type="ECO:0000259" key="4">
    <source>
        <dbReference type="PROSITE" id="PS51710"/>
    </source>
</evidence>
<organism evidence="6 7">
    <name type="scientific">Pichia membranifaciens NRRL Y-2026</name>
    <dbReference type="NCBI Taxonomy" id="763406"/>
    <lineage>
        <taxon>Eukaryota</taxon>
        <taxon>Fungi</taxon>
        <taxon>Dikarya</taxon>
        <taxon>Ascomycota</taxon>
        <taxon>Saccharomycotina</taxon>
        <taxon>Pichiomycetes</taxon>
        <taxon>Pichiales</taxon>
        <taxon>Pichiaceae</taxon>
        <taxon>Pichia</taxon>
    </lineage>
</organism>
<reference evidence="6 7" key="1">
    <citation type="journal article" date="2016" name="Proc. Natl. Acad. Sci. U.S.A.">
        <title>Comparative genomics of biotechnologically important yeasts.</title>
        <authorList>
            <person name="Riley R."/>
            <person name="Haridas S."/>
            <person name="Wolfe K.H."/>
            <person name="Lopes M.R."/>
            <person name="Hittinger C.T."/>
            <person name="Goeker M."/>
            <person name="Salamov A.A."/>
            <person name="Wisecaver J.H."/>
            <person name="Long T.M."/>
            <person name="Calvey C.H."/>
            <person name="Aerts A.L."/>
            <person name="Barry K.W."/>
            <person name="Choi C."/>
            <person name="Clum A."/>
            <person name="Coughlan A.Y."/>
            <person name="Deshpande S."/>
            <person name="Douglass A.P."/>
            <person name="Hanson S.J."/>
            <person name="Klenk H.-P."/>
            <person name="LaButti K.M."/>
            <person name="Lapidus A."/>
            <person name="Lindquist E.A."/>
            <person name="Lipzen A.M."/>
            <person name="Meier-Kolthoff J.P."/>
            <person name="Ohm R.A."/>
            <person name="Otillar R.P."/>
            <person name="Pangilinan J.L."/>
            <person name="Peng Y."/>
            <person name="Rokas A."/>
            <person name="Rosa C.A."/>
            <person name="Scheuner C."/>
            <person name="Sibirny A.A."/>
            <person name="Slot J.C."/>
            <person name="Stielow J.B."/>
            <person name="Sun H."/>
            <person name="Kurtzman C.P."/>
            <person name="Blackwell M."/>
            <person name="Grigoriev I.V."/>
            <person name="Jeffries T.W."/>
        </authorList>
    </citation>
    <scope>NUCLEOTIDE SEQUENCE [LARGE SCALE GENOMIC DNA]</scope>
    <source>
        <strain evidence="6 7">NRRL Y-2026</strain>
    </source>
</reference>
<dbReference type="Gene3D" id="2.70.210.12">
    <property type="entry name" value="GTP1/OBG domain"/>
    <property type="match status" value="1"/>
</dbReference>
<dbReference type="Pfam" id="PF01018">
    <property type="entry name" value="GTP1_OBG"/>
    <property type="match status" value="2"/>
</dbReference>
<feature type="compositionally biased region" description="Basic and acidic residues" evidence="3">
    <location>
        <begin position="69"/>
        <end position="78"/>
    </location>
</feature>
<evidence type="ECO:0000313" key="7">
    <source>
        <dbReference type="Proteomes" id="UP000094455"/>
    </source>
</evidence>
<dbReference type="PANTHER" id="PTHR11702:SF31">
    <property type="entry name" value="MITOCHONDRIAL RIBOSOME-ASSOCIATED GTPASE 2"/>
    <property type="match status" value="1"/>
</dbReference>
<dbReference type="RefSeq" id="XP_019019581.1">
    <property type="nucleotide sequence ID" value="XM_019160196.1"/>
</dbReference>
<dbReference type="InterPro" id="IPR036726">
    <property type="entry name" value="GTP1_OBG_dom_sf"/>
</dbReference>
<dbReference type="InterPro" id="IPR027417">
    <property type="entry name" value="P-loop_NTPase"/>
</dbReference>
<keyword evidence="2" id="KW-0342">GTP-binding</keyword>
<feature type="domain" description="OBG-type G" evidence="4">
    <location>
        <begin position="389"/>
        <end position="556"/>
    </location>
</feature>
<dbReference type="EMBL" id="KV454001">
    <property type="protein sequence ID" value="ODQ48468.1"/>
    <property type="molecule type" value="Genomic_DNA"/>
</dbReference>
<dbReference type="PANTHER" id="PTHR11702">
    <property type="entry name" value="DEVELOPMENTALLY REGULATED GTP-BINDING PROTEIN-RELATED"/>
    <property type="match status" value="1"/>
</dbReference>
<feature type="region of interest" description="Disordered" evidence="3">
    <location>
        <begin position="57"/>
        <end position="78"/>
    </location>
</feature>
<evidence type="ECO:0000256" key="1">
    <source>
        <dbReference type="ARBA" id="ARBA00022741"/>
    </source>
</evidence>
<dbReference type="STRING" id="763406.A0A1E3NRZ4"/>
<dbReference type="CDD" id="cd01898">
    <property type="entry name" value="Obg"/>
    <property type="match status" value="1"/>
</dbReference>
<dbReference type="PRINTS" id="PR00326">
    <property type="entry name" value="GTP1OBG"/>
</dbReference>
<dbReference type="Pfam" id="PF01926">
    <property type="entry name" value="MMR_HSR1"/>
    <property type="match status" value="1"/>
</dbReference>
<dbReference type="InterPro" id="IPR031167">
    <property type="entry name" value="G_OBG"/>
</dbReference>
<sequence length="561" mass="62420">MLCSSVLRRAVYARTLGQTKRFFFSSGNLLSSIPPIPDNAPTLDENTEWLKTLSRHKTLESDSSPEEEVTYRVTEKSDLEDPEKNEQFVKFKSKKTKRTHTVVTQASEENKYHTVSVLASDFFISSSPFSSMNSRRRPKAESVQPFSDLRVVKLKSGKGGDGDVSFYRDTGIAVGPPDGGDGGDGGDVYVMAVNEISSLHNLKSRYIAVDGSKGKCAQLDGKKGDSVYLTVPVGTHIRWCPDPKEIRSLQKENYDDKTFHIKCVSDEFGSFLPKFIQFFRNSFQSGKGWNFKEKDESYHAQREYFNELNERVAIFDDQIKQGELATDTFPLDGIDLDKPTEEPILLMKGGKGGMGNMHFLTPNIRNPRFAKQGRSGLEEFFIFELKLLADLGLVGLPNAGKSTLLRAISNAKPRVGHWKFTTLQPTIGTIPLRIDQPPFTVADIPGIVKGAKDNKGMGLNFLRHIERSGGIVFVVSLGSENPIDDMEILIGELGEDRLSGKNVLIVATKADVEGSREKFSELNAFANQRTWKCVPCSGLKKENVERVIELMAECSGRLDHS</sequence>
<evidence type="ECO:0000256" key="3">
    <source>
        <dbReference type="SAM" id="MobiDB-lite"/>
    </source>
</evidence>
<proteinExistence type="predicted"/>
<dbReference type="OrthoDB" id="347018at2759"/>
<evidence type="ECO:0008006" key="8">
    <source>
        <dbReference type="Google" id="ProtNLM"/>
    </source>
</evidence>